<evidence type="ECO:0000313" key="2">
    <source>
        <dbReference type="Proteomes" id="UP000600918"/>
    </source>
</evidence>
<sequence>MATLNTTWLLRHDAWKSRSSRSFVTTTFLSAYARRTGYKVLAWHCQDWIRREPEVGQIKSLTNTNNTAPPAITNDLVPLEKRVSVFGWGCFGVGPGADDSTEEIFKHNSQRVHSIKLKNTNFKSV</sequence>
<dbReference type="EMBL" id="JACSDY010000011">
    <property type="protein sequence ID" value="KAF7415584.1"/>
    <property type="molecule type" value="Genomic_DNA"/>
</dbReference>
<protein>
    <submittedName>
        <fullName evidence="1">Uncharacterized protein</fullName>
    </submittedName>
</protein>
<accession>A0A834NQG8</accession>
<dbReference type="AlphaFoldDB" id="A0A834NQG8"/>
<keyword evidence="2" id="KW-1185">Reference proteome</keyword>
<dbReference type="Proteomes" id="UP000600918">
    <property type="component" value="Unassembled WGS sequence"/>
</dbReference>
<comment type="caution">
    <text evidence="1">The sequence shown here is derived from an EMBL/GenBank/DDBJ whole genome shotgun (WGS) entry which is preliminary data.</text>
</comment>
<organism evidence="1 2">
    <name type="scientific">Vespula pensylvanica</name>
    <name type="common">Western yellow jacket</name>
    <name type="synonym">Wasp</name>
    <dbReference type="NCBI Taxonomy" id="30213"/>
    <lineage>
        <taxon>Eukaryota</taxon>
        <taxon>Metazoa</taxon>
        <taxon>Ecdysozoa</taxon>
        <taxon>Arthropoda</taxon>
        <taxon>Hexapoda</taxon>
        <taxon>Insecta</taxon>
        <taxon>Pterygota</taxon>
        <taxon>Neoptera</taxon>
        <taxon>Endopterygota</taxon>
        <taxon>Hymenoptera</taxon>
        <taxon>Apocrita</taxon>
        <taxon>Aculeata</taxon>
        <taxon>Vespoidea</taxon>
        <taxon>Vespidae</taxon>
        <taxon>Vespinae</taxon>
        <taxon>Vespula</taxon>
    </lineage>
</organism>
<evidence type="ECO:0000313" key="1">
    <source>
        <dbReference type="EMBL" id="KAF7415584.1"/>
    </source>
</evidence>
<reference evidence="1" key="1">
    <citation type="journal article" date="2020" name="G3 (Bethesda)">
        <title>High-Quality Assemblies for Three Invasive Social Wasps from the &lt;i&gt;Vespula&lt;/i&gt; Genus.</title>
        <authorList>
            <person name="Harrop T.W.R."/>
            <person name="Guhlin J."/>
            <person name="McLaughlin G.M."/>
            <person name="Permina E."/>
            <person name="Stockwell P."/>
            <person name="Gilligan J."/>
            <person name="Le Lec M.F."/>
            <person name="Gruber M.A.M."/>
            <person name="Quinn O."/>
            <person name="Lovegrove M."/>
            <person name="Duncan E.J."/>
            <person name="Remnant E.J."/>
            <person name="Van Eeckhoven J."/>
            <person name="Graham B."/>
            <person name="Knapp R.A."/>
            <person name="Langford K.W."/>
            <person name="Kronenberg Z."/>
            <person name="Press M.O."/>
            <person name="Eacker S.M."/>
            <person name="Wilson-Rankin E.E."/>
            <person name="Purcell J."/>
            <person name="Lester P.J."/>
            <person name="Dearden P.K."/>
        </authorList>
    </citation>
    <scope>NUCLEOTIDE SEQUENCE</scope>
    <source>
        <strain evidence="1">Volc-1</strain>
    </source>
</reference>
<name>A0A834NQG8_VESPE</name>
<proteinExistence type="predicted"/>
<gene>
    <name evidence="1" type="ORF">H0235_012176</name>
</gene>